<dbReference type="Proteomes" id="UP000230066">
    <property type="component" value="Unassembled WGS sequence"/>
</dbReference>
<evidence type="ECO:0000313" key="2">
    <source>
        <dbReference type="Proteomes" id="UP000230066"/>
    </source>
</evidence>
<reference evidence="1" key="1">
    <citation type="submission" date="2019-03" db="EMBL/GenBank/DDBJ databases">
        <title>Improved annotation for the trematode Fasciola hepatica.</title>
        <authorList>
            <person name="Choi Y.-J."/>
            <person name="Martin J."/>
            <person name="Mitreva M."/>
        </authorList>
    </citation>
    <scope>NUCLEOTIDE SEQUENCE [LARGE SCALE GENOMIC DNA]</scope>
</reference>
<name>A0A4E0RCS6_FASHE</name>
<evidence type="ECO:0000313" key="1">
    <source>
        <dbReference type="EMBL" id="THD25256.1"/>
    </source>
</evidence>
<accession>A0A4E0RCS6</accession>
<gene>
    <name evidence="1" type="ORF">D915_003969</name>
</gene>
<dbReference type="EMBL" id="JXXN02001220">
    <property type="protein sequence ID" value="THD25256.1"/>
    <property type="molecule type" value="Genomic_DNA"/>
</dbReference>
<comment type="caution">
    <text evidence="1">The sequence shown here is derived from an EMBL/GenBank/DDBJ whole genome shotgun (WGS) entry which is preliminary data.</text>
</comment>
<protein>
    <submittedName>
        <fullName evidence="1">Uncharacterized protein</fullName>
    </submittedName>
</protein>
<organism evidence="1 2">
    <name type="scientific">Fasciola hepatica</name>
    <name type="common">Liver fluke</name>
    <dbReference type="NCBI Taxonomy" id="6192"/>
    <lineage>
        <taxon>Eukaryota</taxon>
        <taxon>Metazoa</taxon>
        <taxon>Spiralia</taxon>
        <taxon>Lophotrochozoa</taxon>
        <taxon>Platyhelminthes</taxon>
        <taxon>Trematoda</taxon>
        <taxon>Digenea</taxon>
        <taxon>Plagiorchiida</taxon>
        <taxon>Echinostomata</taxon>
        <taxon>Echinostomatoidea</taxon>
        <taxon>Fasciolidae</taxon>
        <taxon>Fasciola</taxon>
    </lineage>
</organism>
<proteinExistence type="predicted"/>
<dbReference type="AlphaFoldDB" id="A0A4E0RCS6"/>
<sequence length="669" mass="76689">MNHMNMSVGSYEEQLEKIAQLHDQKNVNFYRVLGQLYDRQVSVFRISEMNPADLANVAVRDEDDLLQHSITEYESRIARLNESSIKSIEQKTASLQKQIHECDETPTEQHKQQKQSSVPIPSASLHGKQMFRMHRQLGLGVNDFSNPHEMEKLTRWMRQQRDQMLVHRHRNLAPKQQLEHLRNERIQQMPLILEQRTRKEKLIGQLTRLQICLNSLRNQRTQTVTQRADECILDALVQFQRCENRSGVPQRLVANVDRQEETIQTIKEEQDEVNEPNAEVHNVERQFAQVLSMKNTEQAISLLDPHFENAQLLLRIYRQIKCLTTGRYRKEVLLAFVCWLVANAQFPAAPDNTTGKLETFDFPVSVVVNLADVLMDTNQLSVLSIWIKLNKQSFTGVVGNHLFQKASKQQGSARSHLLDVAGYVFEKSADLLIQRFRRSNRSKQTANIIRENQKYDWCQLEHAQLEAIRSTILLSKPFSALQMVTKWGILSDQSASDSKMMYGVAGNRLIRMLLSNGSRTAAHLMAILLEANHLDWSIFGMNIRNALLVKSDRGVEKCNYHGCPWVTNFLADVLSSTLRNVPLKDQPDKVSSIVRSIGRHSASFWHALLGTPIDGDLPVTCELCTNRQWTTRCRGLQASRQACLMQLVWIGIQEALPGDTPGDSCRERC</sequence>
<keyword evidence="2" id="KW-1185">Reference proteome</keyword>